<proteinExistence type="inferred from homology"/>
<evidence type="ECO:0000313" key="9">
    <source>
        <dbReference type="EMBL" id="QPG93945.1"/>
    </source>
</evidence>
<accession>A0A7S9PS33</accession>
<comment type="cofactor">
    <cofactor evidence="1">
        <name>Zn(2+)</name>
        <dbReference type="ChEBI" id="CHEBI:29105"/>
    </cofactor>
</comment>
<dbReference type="InterPro" id="IPR006330">
    <property type="entry name" value="Ado/ade_deaminase"/>
</dbReference>
<name>A0A7S9PS33_EPIFF</name>
<dbReference type="PANTHER" id="PTHR11409">
    <property type="entry name" value="ADENOSINE DEAMINASE"/>
    <property type="match status" value="1"/>
</dbReference>
<dbReference type="CDD" id="cd00443">
    <property type="entry name" value="ADA_AMPD"/>
    <property type="match status" value="1"/>
</dbReference>
<dbReference type="PANTHER" id="PTHR11409:SF42">
    <property type="entry name" value="ADENOSINE DEAMINASE-LIKE PROTEIN"/>
    <property type="match status" value="1"/>
</dbReference>
<dbReference type="SUPFAM" id="SSF51556">
    <property type="entry name" value="Metallo-dependent hydrolases"/>
    <property type="match status" value="1"/>
</dbReference>
<comment type="similarity">
    <text evidence="2">Belongs to the metallo-dependent hydrolases superfamily. Adenosine and AMP deaminases family.</text>
</comment>
<dbReference type="InterPro" id="IPR032466">
    <property type="entry name" value="Metal_Hydrolase"/>
</dbReference>
<keyword evidence="5" id="KW-0862">Zinc</keyword>
<evidence type="ECO:0000259" key="8">
    <source>
        <dbReference type="Pfam" id="PF00962"/>
    </source>
</evidence>
<protein>
    <recommendedName>
        <fullName evidence="8">Adenosine deaminase domain-containing protein</fullName>
    </recommendedName>
</protein>
<dbReference type="Pfam" id="PF00962">
    <property type="entry name" value="A_deaminase"/>
    <property type="match status" value="1"/>
</dbReference>
<sequence>MDYIGLPKIELHAHLTGSVSRTTLHEIWKGKKAAGKTELEDPLEVMPDRKHDYNLEAFFTLFSNYIYHLLADKKSIQYATRSVLENFLADGVVYLELRTTPRAASDISADMYIQLLLDTIKDFENTYPQMHTRLILCVDRRHSLAMAESILSLATRLRSEEGPGVVGVDLCGDPTARPGGEISMFSPVFKQAASNGLGITVHFAEAEASGSYDELRTLLSWNPGRLGHVIWEDDAAKKEIAERELCLELCLSCNVQAGMIHGGFQNHHFKHWFEMKRPRISLATDDVGVIGSPLSNEYRLVAQHFSLDRAQICHLARQGIDGIFGGEKERERLRDIMWTE</sequence>
<dbReference type="GO" id="GO:0046872">
    <property type="term" value="F:metal ion binding"/>
    <property type="evidence" value="ECO:0007669"/>
    <property type="project" value="UniProtKB-KW"/>
</dbReference>
<keyword evidence="6" id="KW-0546">Nucleotide metabolism</keyword>
<comment type="catalytic activity">
    <reaction evidence="7">
        <text>N(6)-methyl-AMP + H2O + H(+) = IMP + methylamine</text>
        <dbReference type="Rhea" id="RHEA:16001"/>
        <dbReference type="ChEBI" id="CHEBI:15377"/>
        <dbReference type="ChEBI" id="CHEBI:15378"/>
        <dbReference type="ChEBI" id="CHEBI:58053"/>
        <dbReference type="ChEBI" id="CHEBI:59338"/>
        <dbReference type="ChEBI" id="CHEBI:144842"/>
    </reaction>
    <physiologicalReaction direction="left-to-right" evidence="7">
        <dbReference type="Rhea" id="RHEA:16002"/>
    </physiologicalReaction>
</comment>
<evidence type="ECO:0000256" key="2">
    <source>
        <dbReference type="ARBA" id="ARBA00006676"/>
    </source>
</evidence>
<evidence type="ECO:0000256" key="6">
    <source>
        <dbReference type="ARBA" id="ARBA00023080"/>
    </source>
</evidence>
<gene>
    <name evidence="9" type="ORF">C2857_003728</name>
</gene>
<evidence type="ECO:0000256" key="4">
    <source>
        <dbReference type="ARBA" id="ARBA00022801"/>
    </source>
</evidence>
<dbReference type="EMBL" id="CP031385">
    <property type="protein sequence ID" value="QPG93945.1"/>
    <property type="molecule type" value="Genomic_DNA"/>
</dbReference>
<organism evidence="9 10">
    <name type="scientific">Epichloe festucae (strain Fl1)</name>
    <dbReference type="NCBI Taxonomy" id="877507"/>
    <lineage>
        <taxon>Eukaryota</taxon>
        <taxon>Fungi</taxon>
        <taxon>Dikarya</taxon>
        <taxon>Ascomycota</taxon>
        <taxon>Pezizomycotina</taxon>
        <taxon>Sordariomycetes</taxon>
        <taxon>Hypocreomycetidae</taxon>
        <taxon>Hypocreales</taxon>
        <taxon>Clavicipitaceae</taxon>
        <taxon>Epichloe</taxon>
    </lineage>
</organism>
<dbReference type="Proteomes" id="UP000594364">
    <property type="component" value="Chromosome 1"/>
</dbReference>
<dbReference type="Gene3D" id="3.20.20.140">
    <property type="entry name" value="Metal-dependent hydrolases"/>
    <property type="match status" value="1"/>
</dbReference>
<evidence type="ECO:0000256" key="5">
    <source>
        <dbReference type="ARBA" id="ARBA00022833"/>
    </source>
</evidence>
<keyword evidence="3" id="KW-0479">Metal-binding</keyword>
<reference evidence="9 10" key="1">
    <citation type="journal article" date="2018" name="PLoS Genet.">
        <title>Repeat elements organise 3D genome structure and mediate transcription in the filamentous fungus Epichloe festucae.</title>
        <authorList>
            <person name="Winter D.J."/>
            <person name="Ganley A.R.D."/>
            <person name="Young C.A."/>
            <person name="Liachko I."/>
            <person name="Schardl C.L."/>
            <person name="Dupont P.Y."/>
            <person name="Berry D."/>
            <person name="Ram A."/>
            <person name="Scott B."/>
            <person name="Cox M.P."/>
        </authorList>
    </citation>
    <scope>NUCLEOTIDE SEQUENCE [LARGE SCALE GENOMIC DNA]</scope>
    <source>
        <strain evidence="9 10">Fl1</strain>
    </source>
</reference>
<dbReference type="OrthoDB" id="272271at2759"/>
<feature type="domain" description="Adenosine deaminase" evidence="8">
    <location>
        <begin position="7"/>
        <end position="335"/>
    </location>
</feature>
<dbReference type="GO" id="GO:0046103">
    <property type="term" value="P:inosine biosynthetic process"/>
    <property type="evidence" value="ECO:0007669"/>
    <property type="project" value="TreeGrafter"/>
</dbReference>
<keyword evidence="10" id="KW-1185">Reference proteome</keyword>
<evidence type="ECO:0000313" key="10">
    <source>
        <dbReference type="Proteomes" id="UP000594364"/>
    </source>
</evidence>
<evidence type="ECO:0000256" key="3">
    <source>
        <dbReference type="ARBA" id="ARBA00022723"/>
    </source>
</evidence>
<dbReference type="GO" id="GO:0006154">
    <property type="term" value="P:adenosine catabolic process"/>
    <property type="evidence" value="ECO:0007669"/>
    <property type="project" value="TreeGrafter"/>
</dbReference>
<evidence type="ECO:0000256" key="1">
    <source>
        <dbReference type="ARBA" id="ARBA00001947"/>
    </source>
</evidence>
<keyword evidence="4" id="KW-0378">Hydrolase</keyword>
<evidence type="ECO:0000256" key="7">
    <source>
        <dbReference type="ARBA" id="ARBA00048787"/>
    </source>
</evidence>
<dbReference type="InterPro" id="IPR001365">
    <property type="entry name" value="A_deaminase_dom"/>
</dbReference>
<dbReference type="GO" id="GO:0004000">
    <property type="term" value="F:adenosine deaminase activity"/>
    <property type="evidence" value="ECO:0007669"/>
    <property type="project" value="TreeGrafter"/>
</dbReference>
<dbReference type="GO" id="GO:0009117">
    <property type="term" value="P:nucleotide metabolic process"/>
    <property type="evidence" value="ECO:0007669"/>
    <property type="project" value="UniProtKB-KW"/>
</dbReference>
<dbReference type="AlphaFoldDB" id="A0A7S9PS33"/>